<organism evidence="2 3">
    <name type="scientific">Phytophthora rubi</name>
    <dbReference type="NCBI Taxonomy" id="129364"/>
    <lineage>
        <taxon>Eukaryota</taxon>
        <taxon>Sar</taxon>
        <taxon>Stramenopiles</taxon>
        <taxon>Oomycota</taxon>
        <taxon>Peronosporomycetes</taxon>
        <taxon>Peronosporales</taxon>
        <taxon>Peronosporaceae</taxon>
        <taxon>Phytophthora</taxon>
    </lineage>
</organism>
<dbReference type="PANTHER" id="PTHR19446">
    <property type="entry name" value="REVERSE TRANSCRIPTASES"/>
    <property type="match status" value="1"/>
</dbReference>
<keyword evidence="3" id="KW-1185">Reference proteome</keyword>
<dbReference type="PROSITE" id="PS50878">
    <property type="entry name" value="RT_POL"/>
    <property type="match status" value="1"/>
</dbReference>
<reference evidence="2 3" key="1">
    <citation type="submission" date="2018-08" db="EMBL/GenBank/DDBJ databases">
        <title>Genomic investigation of the strawberry pathogen Phytophthora fragariae indicates pathogenicity is determined by transcriptional variation in three key races.</title>
        <authorList>
            <person name="Adams T.M."/>
            <person name="Armitage A.D."/>
            <person name="Sobczyk M.K."/>
            <person name="Bates H.J."/>
            <person name="Dunwell J.M."/>
            <person name="Nellist C.F."/>
            <person name="Harrison R.J."/>
        </authorList>
    </citation>
    <scope>NUCLEOTIDE SEQUENCE [LARGE SCALE GENOMIC DNA]</scope>
    <source>
        <strain evidence="2 3">SCRP333</strain>
    </source>
</reference>
<evidence type="ECO:0000259" key="1">
    <source>
        <dbReference type="PROSITE" id="PS50878"/>
    </source>
</evidence>
<evidence type="ECO:0000313" key="2">
    <source>
        <dbReference type="EMBL" id="KAE9351625.1"/>
    </source>
</evidence>
<dbReference type="Pfam" id="PF00078">
    <property type="entry name" value="RVT_1"/>
    <property type="match status" value="1"/>
</dbReference>
<name>A0A6A4FU62_9STRA</name>
<sequence length="1142" mass="127626">MLLLQMLSLPLSPTLRRHGTDADFVDAHNTEWEVSEEDLLHLSLLHESCVTDTNAVLPWQYGAPGHHRPNGVATNPHEVIHEDDPDLLQKLRQCPDVDIFLPIGLHGNGYCEDAVAYAKYLKSRLLPLWALEVKLFDPEVGHEVDYYDLCPTTPMIFFQHYWDGVPSSPRWPDQKPVYLMPNIEMVELTPEHHWRVDVVLCKIKVCCFLDGLKEAMPDAAKWAKDWDFFKVELRKETLGIIKQRRKLARASYKQRIRRLLKQEERLREAAAGTPATVDSITDNMDVLTLTEGQGGTPLQRVRAAVTACTTGRAAAQQRRIFREGGHRTGQTTRAMFRRVSTKYADNEIHRLDAAIGHSARGVYDKADTLADAWTPIFQLKGSTQEARQEVLQWLGACGQHTDLLSDLNQPFTEAEVAAAVGASKPGKACGPDRLGNDWYRDFADLLTPILTTLFNCWYAHGVFPASFLEADIFCLKKAGESTNPLNFRPLALLDTDYKILTRILATRTSRKLSDIVHPHQNGFVPYRTIHSTIDLFSAAQAAANADPVMERALALLLDFCKAYDSVDRDFLYGVLMWLGCPEQYVQAIRRLHDGTSVRFLANGYKSRSVKVSCGIRQGCPLAPLLFLLVLEALYRRIDAEPRVLGVMLKSEAGKVQLKVGGYADDTASYVRSEAEMTIILVITGKFARAFGLRLNEGKTLVIALNPDAIPQLDSLPAPLKVQAVATLSRYLGIPVGSIPDVAYTWQLARTQLVTRLALASRKTMTAAQRSMVVAAVVIPKLLYIGRHQWPTTAMIASFLRMIDNFVWHAQFSEDAIAGRAWLNKQVAQLPRKDGGLAIPNLKLELLAHAAVTVNRWALEADTNTHIVGDEVAGDGKIATAQALYVSPRHTPLQNQSPRILTSLWITGLTLCNLYGGVVALKAKEDMVVALSCLLHFRGPLQFLWTGRRLRVCADALSGSIWKQYTTTEAGHHGVFCTEWLPYLVLSDIRLYNETGKIVNPKSRLWSICDSGTQLKDIVHWKWTPRRQLVVTALCPQMTKTVKRHICYLIQLLLLNYPQLLQPGTHTGAVRYSTSATDHQPIHRGVNHSRQFEILDNVTSNAAPGVQVDSHRELSTLMLQDVGAATQINSIHPHPRLARMVCL</sequence>
<dbReference type="AlphaFoldDB" id="A0A6A4FU62"/>
<evidence type="ECO:0000313" key="3">
    <source>
        <dbReference type="Proteomes" id="UP000434957"/>
    </source>
</evidence>
<gene>
    <name evidence="2" type="ORF">PR003_g4799</name>
</gene>
<dbReference type="SUPFAM" id="SSF56672">
    <property type="entry name" value="DNA/RNA polymerases"/>
    <property type="match status" value="1"/>
</dbReference>
<dbReference type="InterPro" id="IPR000477">
    <property type="entry name" value="RT_dom"/>
</dbReference>
<dbReference type="EMBL" id="QXFT01000187">
    <property type="protein sequence ID" value="KAE9351625.1"/>
    <property type="molecule type" value="Genomic_DNA"/>
</dbReference>
<dbReference type="CDD" id="cd01650">
    <property type="entry name" value="RT_nLTR_like"/>
    <property type="match status" value="1"/>
</dbReference>
<protein>
    <recommendedName>
        <fullName evidence="1">Reverse transcriptase domain-containing protein</fullName>
    </recommendedName>
</protein>
<feature type="domain" description="Reverse transcriptase" evidence="1">
    <location>
        <begin position="456"/>
        <end position="735"/>
    </location>
</feature>
<accession>A0A6A4FU62</accession>
<proteinExistence type="predicted"/>
<dbReference type="InterPro" id="IPR043502">
    <property type="entry name" value="DNA/RNA_pol_sf"/>
</dbReference>
<dbReference type="Proteomes" id="UP000434957">
    <property type="component" value="Unassembled WGS sequence"/>
</dbReference>
<comment type="caution">
    <text evidence="2">The sequence shown here is derived from an EMBL/GenBank/DDBJ whole genome shotgun (WGS) entry which is preliminary data.</text>
</comment>